<dbReference type="Proteomes" id="UP000308267">
    <property type="component" value="Unassembled WGS sequence"/>
</dbReference>
<keyword evidence="2" id="KW-1185">Reference proteome</keyword>
<proteinExistence type="predicted"/>
<organism evidence="1 2">
    <name type="scientific">Opisthorchis felineus</name>
    <dbReference type="NCBI Taxonomy" id="147828"/>
    <lineage>
        <taxon>Eukaryota</taxon>
        <taxon>Metazoa</taxon>
        <taxon>Spiralia</taxon>
        <taxon>Lophotrochozoa</taxon>
        <taxon>Platyhelminthes</taxon>
        <taxon>Trematoda</taxon>
        <taxon>Digenea</taxon>
        <taxon>Opisthorchiida</taxon>
        <taxon>Opisthorchiata</taxon>
        <taxon>Opisthorchiidae</taxon>
        <taxon>Opisthorchis</taxon>
    </lineage>
</organism>
<gene>
    <name evidence="1" type="ORF">CRM22_005845</name>
</gene>
<comment type="caution">
    <text evidence="1">The sequence shown here is derived from an EMBL/GenBank/DDBJ whole genome shotgun (WGS) entry which is preliminary data.</text>
</comment>
<reference evidence="1 2" key="1">
    <citation type="journal article" date="2019" name="BMC Genomics">
        <title>New insights from Opisthorchis felineus genome: update on genomics of the epidemiologically important liver flukes.</title>
        <authorList>
            <person name="Ershov N.I."/>
            <person name="Mordvinov V.A."/>
            <person name="Prokhortchouk E.B."/>
            <person name="Pakharukova M.Y."/>
            <person name="Gunbin K.V."/>
            <person name="Ustyantsev K."/>
            <person name="Genaev M.A."/>
            <person name="Blinov A.G."/>
            <person name="Mazur A."/>
            <person name="Boulygina E."/>
            <person name="Tsygankova S."/>
            <person name="Khrameeva E."/>
            <person name="Chekanov N."/>
            <person name="Fan G."/>
            <person name="Xiao A."/>
            <person name="Zhang H."/>
            <person name="Xu X."/>
            <person name="Yang H."/>
            <person name="Solovyev V."/>
            <person name="Lee S.M."/>
            <person name="Liu X."/>
            <person name="Afonnikov D.A."/>
            <person name="Skryabin K.G."/>
        </authorList>
    </citation>
    <scope>NUCLEOTIDE SEQUENCE [LARGE SCALE GENOMIC DNA]</scope>
    <source>
        <strain evidence="1">AK-0245</strain>
        <tissue evidence="1">Whole organism</tissue>
    </source>
</reference>
<accession>A0A4S2LP37</accession>
<dbReference type="EMBL" id="SJOL01006487">
    <property type="protein sequence ID" value="TGZ65483.1"/>
    <property type="molecule type" value="Genomic_DNA"/>
</dbReference>
<evidence type="ECO:0000313" key="1">
    <source>
        <dbReference type="EMBL" id="TGZ65483.1"/>
    </source>
</evidence>
<dbReference type="OrthoDB" id="6260328at2759"/>
<evidence type="ECO:0000313" key="2">
    <source>
        <dbReference type="Proteomes" id="UP000308267"/>
    </source>
</evidence>
<name>A0A4S2LP37_OPIFE</name>
<dbReference type="STRING" id="147828.A0A4S2LP37"/>
<dbReference type="AlphaFoldDB" id="A0A4S2LP37"/>
<protein>
    <submittedName>
        <fullName evidence="1">Uncharacterized protein</fullName>
    </submittedName>
</protein>
<sequence>MDGYCQDRVCLFLFQLIEDDPNILFFFSLSDLASLYAKEMGYTLNEDFRRNFVHVAFGVLCDLMNCETLPRSRRKKVTVPIFQSPSSACGPKSMVVSPKVTSGTSQVPLMSPSDSALPVGAATKVIRKLPSSSLVRDSSLGAQMEPWKTSAHHNRRTIPRDVSTMKTEPPSEGGAVNGVSINHFQRLSQLLKSPNPIIPYKIEPSTASVGCTNRTPAVNTSVSSLNSRNHGTSVSKASFSSSHHVSLIQPNDSPPYITVQRKLTDVIPARLVEET</sequence>